<keyword evidence="9" id="KW-1185">Reference proteome</keyword>
<evidence type="ECO:0000313" key="9">
    <source>
        <dbReference type="Proteomes" id="UP001495147"/>
    </source>
</evidence>
<feature type="transmembrane region" description="Helical" evidence="7">
    <location>
        <begin position="387"/>
        <end position="407"/>
    </location>
</feature>
<evidence type="ECO:0000256" key="2">
    <source>
        <dbReference type="ARBA" id="ARBA00007430"/>
    </source>
</evidence>
<feature type="transmembrane region" description="Helical" evidence="7">
    <location>
        <begin position="327"/>
        <end position="348"/>
    </location>
</feature>
<keyword evidence="5 7" id="KW-1133">Transmembrane helix</keyword>
<evidence type="ECO:0000256" key="5">
    <source>
        <dbReference type="ARBA" id="ARBA00022989"/>
    </source>
</evidence>
<keyword evidence="4 7" id="KW-0812">Transmembrane</keyword>
<dbReference type="InterPro" id="IPR050833">
    <property type="entry name" value="Poly_Biosynth_Transport"/>
</dbReference>
<dbReference type="PANTHER" id="PTHR30250:SF10">
    <property type="entry name" value="LIPOPOLYSACCHARIDE BIOSYNTHESIS PROTEIN WZXC"/>
    <property type="match status" value="1"/>
</dbReference>
<comment type="subcellular location">
    <subcellularLocation>
        <location evidence="1">Cell membrane</location>
        <topology evidence="1">Multi-pass membrane protein</topology>
    </subcellularLocation>
</comment>
<keyword evidence="6 7" id="KW-0472">Membrane</keyword>
<feature type="transmembrane region" description="Helical" evidence="7">
    <location>
        <begin position="256"/>
        <end position="274"/>
    </location>
</feature>
<evidence type="ECO:0000256" key="1">
    <source>
        <dbReference type="ARBA" id="ARBA00004651"/>
    </source>
</evidence>
<feature type="transmembrane region" description="Helical" evidence="7">
    <location>
        <begin position="80"/>
        <end position="105"/>
    </location>
</feature>
<proteinExistence type="inferred from homology"/>
<protein>
    <submittedName>
        <fullName evidence="8">Oligosaccharide flippase family protein</fullName>
    </submittedName>
</protein>
<feature type="transmembrane region" description="Helical" evidence="7">
    <location>
        <begin position="360"/>
        <end position="381"/>
    </location>
</feature>
<evidence type="ECO:0000256" key="7">
    <source>
        <dbReference type="SAM" id="Phobius"/>
    </source>
</evidence>
<evidence type="ECO:0000256" key="3">
    <source>
        <dbReference type="ARBA" id="ARBA00022475"/>
    </source>
</evidence>
<reference evidence="8 9" key="1">
    <citation type="submission" date="2024-05" db="EMBL/GenBank/DDBJ databases">
        <title>Roseateles sp. DJS-2-20 16S ribosomal RNA gene Genome sequencing and assembly.</title>
        <authorList>
            <person name="Woo H."/>
        </authorList>
    </citation>
    <scope>NUCLEOTIDE SEQUENCE [LARGE SCALE GENOMIC DNA]</scope>
    <source>
        <strain evidence="8 9">DJS-2-20</strain>
    </source>
</reference>
<feature type="transmembrane region" description="Helical" evidence="7">
    <location>
        <begin position="286"/>
        <end position="307"/>
    </location>
</feature>
<organism evidence="8 9">
    <name type="scientific">Roseateles paludis</name>
    <dbReference type="NCBI Taxonomy" id="3145238"/>
    <lineage>
        <taxon>Bacteria</taxon>
        <taxon>Pseudomonadati</taxon>
        <taxon>Pseudomonadota</taxon>
        <taxon>Betaproteobacteria</taxon>
        <taxon>Burkholderiales</taxon>
        <taxon>Sphaerotilaceae</taxon>
        <taxon>Roseateles</taxon>
    </lineage>
</organism>
<sequence length="431" mass="44831">MSTALDTSGAGRAVSLHVASTALSQGIRLVSSIVLAHWVSPAEFGVWGLAMAIFGLLHLLRDLGLTTVLQRDAVLAQQQLSACLGVLAVSGAVAALLLVVAAAPLATLLGRPALAPVLWVLAPALLVAGLGSVLAAVQTRQLAARPLAWVSRVGDVVQPALALLLCTQGFGALGLAGAELGCGLACTALAWQLRTRHWAWVPRLAGARAVLRAGLPAQAGALFNHAQVVWPQWCLGLWGTAVAQGLYLRAQTLTQWLPALVMPAIGFAALPVLAERHHRGERLGPTAWQAIAVLLLLSLPLLGLLVWSAPAWLGWLLGAAWLPVLPLLAPLALTAGLQVVVMPVPAVLTALGQAGVASRLLAQGLVLRVGLGLLAVLPAHPDTALRLAWALALAAGLAAALQLWALWRALAPERLPLPPLQPSRRFITIRK</sequence>
<evidence type="ECO:0000256" key="6">
    <source>
        <dbReference type="ARBA" id="ARBA00023136"/>
    </source>
</evidence>
<name>A0ABV0G1S7_9BURK</name>
<feature type="transmembrane region" description="Helical" evidence="7">
    <location>
        <begin position="44"/>
        <end position="60"/>
    </location>
</feature>
<accession>A0ABV0G1S7</accession>
<keyword evidence="3" id="KW-1003">Cell membrane</keyword>
<evidence type="ECO:0000313" key="8">
    <source>
        <dbReference type="EMBL" id="MEO3691683.1"/>
    </source>
</evidence>
<gene>
    <name evidence="8" type="ORF">ABDJ85_09400</name>
</gene>
<dbReference type="EMBL" id="JBDPZD010000002">
    <property type="protein sequence ID" value="MEO3691683.1"/>
    <property type="molecule type" value="Genomic_DNA"/>
</dbReference>
<comment type="caution">
    <text evidence="8">The sequence shown here is derived from an EMBL/GenBank/DDBJ whole genome shotgun (WGS) entry which is preliminary data.</text>
</comment>
<evidence type="ECO:0000256" key="4">
    <source>
        <dbReference type="ARBA" id="ARBA00022692"/>
    </source>
</evidence>
<dbReference type="RefSeq" id="WP_347704496.1">
    <property type="nucleotide sequence ID" value="NZ_JBDPZD010000002.1"/>
</dbReference>
<dbReference type="Pfam" id="PF13440">
    <property type="entry name" value="Polysacc_synt_3"/>
    <property type="match status" value="1"/>
</dbReference>
<dbReference type="Proteomes" id="UP001495147">
    <property type="component" value="Unassembled WGS sequence"/>
</dbReference>
<dbReference type="PANTHER" id="PTHR30250">
    <property type="entry name" value="PST FAMILY PREDICTED COLANIC ACID TRANSPORTER"/>
    <property type="match status" value="1"/>
</dbReference>
<comment type="similarity">
    <text evidence="2">Belongs to the polysaccharide synthase family.</text>
</comment>
<feature type="transmembrane region" description="Helical" evidence="7">
    <location>
        <begin position="117"/>
        <end position="137"/>
    </location>
</feature>